<feature type="region of interest" description="Disordered" evidence="1">
    <location>
        <begin position="84"/>
        <end position="109"/>
    </location>
</feature>
<dbReference type="PROSITE" id="PS51257">
    <property type="entry name" value="PROKAR_LIPOPROTEIN"/>
    <property type="match status" value="1"/>
</dbReference>
<dbReference type="EMBL" id="CP121252">
    <property type="protein sequence ID" value="WFP17591.1"/>
    <property type="molecule type" value="Genomic_DNA"/>
</dbReference>
<evidence type="ECO:0000313" key="2">
    <source>
        <dbReference type="EMBL" id="WFP17591.1"/>
    </source>
</evidence>
<feature type="region of interest" description="Disordered" evidence="1">
    <location>
        <begin position="127"/>
        <end position="153"/>
    </location>
</feature>
<name>A0ABY8H9K5_9MICC</name>
<reference evidence="2 3" key="1">
    <citation type="submission" date="2023-04" db="EMBL/GenBank/DDBJ databases">
        <title>Funneling lignin-derived compounds into biodiesel using alkali-halophilic Citricoccus sp. P2.</title>
        <authorList>
            <person name="Luo C.-B."/>
        </authorList>
    </citation>
    <scope>NUCLEOTIDE SEQUENCE [LARGE SCALE GENOMIC DNA]</scope>
    <source>
        <strain evidence="2 3">P2</strain>
    </source>
</reference>
<evidence type="ECO:0000313" key="3">
    <source>
        <dbReference type="Proteomes" id="UP001219037"/>
    </source>
</evidence>
<gene>
    <name evidence="2" type="ORF">P8192_05675</name>
</gene>
<proteinExistence type="predicted"/>
<organism evidence="2 3">
    <name type="scientific">Citricoccus muralis</name>
    <dbReference type="NCBI Taxonomy" id="169134"/>
    <lineage>
        <taxon>Bacteria</taxon>
        <taxon>Bacillati</taxon>
        <taxon>Actinomycetota</taxon>
        <taxon>Actinomycetes</taxon>
        <taxon>Micrococcales</taxon>
        <taxon>Micrococcaceae</taxon>
        <taxon>Citricoccus</taxon>
    </lineage>
</organism>
<dbReference type="Proteomes" id="UP001219037">
    <property type="component" value="Chromosome"/>
</dbReference>
<evidence type="ECO:0000256" key="1">
    <source>
        <dbReference type="SAM" id="MobiDB-lite"/>
    </source>
</evidence>
<accession>A0ABY8H9K5</accession>
<dbReference type="RefSeq" id="WP_278159218.1">
    <property type="nucleotide sequence ID" value="NZ_CP121252.1"/>
</dbReference>
<sequence>MRARLSALPLRGAVVAVALLLLTGCGAPKEEPEPSPSEAPPQEAASHAVFTAPDFTADSVSVEFEEALLAELGEQSTTLAGESALAAPQDSDDMIETSGVSPEDCAPAPGLVVTTETSLVMDEELTEAPEDSATDGATEAVTDAPSGTAATPSLDLDPTLAVYVPAGTDLYVDTGDADTDTDAAVELIERLRERLES</sequence>
<keyword evidence="3" id="KW-1185">Reference proteome</keyword>
<protein>
    <submittedName>
        <fullName evidence="2">Uncharacterized protein</fullName>
    </submittedName>
</protein>